<keyword evidence="4 9" id="KW-0812">Transmembrane</keyword>
<dbReference type="HOGENOM" id="CLU_000604_84_6_9"/>
<dbReference type="FunFam" id="3.40.50.300:FF:000221">
    <property type="entry name" value="Multidrug ABC transporter ATP-binding protein"/>
    <property type="match status" value="1"/>
</dbReference>
<keyword evidence="12" id="KW-0378">Hydrolase</keyword>
<protein>
    <submittedName>
        <fullName evidence="12">Putative multidrug resistance ABC transporter ATP-binding/permease protein YheI</fullName>
        <ecNumber evidence="12">3.6.3.-</ecNumber>
    </submittedName>
</protein>
<dbReference type="InterPro" id="IPR039421">
    <property type="entry name" value="Type_1_exporter"/>
</dbReference>
<evidence type="ECO:0000313" key="12">
    <source>
        <dbReference type="EMBL" id="AIG28773.1"/>
    </source>
</evidence>
<dbReference type="EMBL" id="CP007806">
    <property type="protein sequence ID" value="AIG28773.1"/>
    <property type="molecule type" value="Genomic_DNA"/>
</dbReference>
<dbReference type="Gene3D" id="3.40.50.300">
    <property type="entry name" value="P-loop containing nucleotide triphosphate hydrolases"/>
    <property type="match status" value="1"/>
</dbReference>
<dbReference type="CDD" id="cd18541">
    <property type="entry name" value="ABC_6TM_TmrB_like"/>
    <property type="match status" value="1"/>
</dbReference>
<reference evidence="12 13" key="1">
    <citation type="journal article" date="2011" name="J. Bacteriol.">
        <title>Genome sequence of Brevibacillus laterosporus LMG 15441, a pathogen of invertebrates.</title>
        <authorList>
            <person name="Djukic M."/>
            <person name="Poehlein A."/>
            <person name="Thurmer A."/>
            <person name="Daniel R."/>
        </authorList>
    </citation>
    <scope>NUCLEOTIDE SEQUENCE [LARGE SCALE GENOMIC DNA]</scope>
    <source>
        <strain evidence="12 13">LMG 15441</strain>
    </source>
</reference>
<dbReference type="InterPro" id="IPR011527">
    <property type="entry name" value="ABC1_TM_dom"/>
</dbReference>
<sequence length="583" mass="65253">MIAVFQKLGWFFREEWKRYSIAVVFLVINGVLEVLPPKLMGTSIDQIFAGSMTTTRLFLMIGLLLAIALSNYGVTYIWMRNLFGGSFLVSRKLRSNLMGQFLTMTPTFYEKNRTGDLMARATNDIQAVSLTAGFGILTLVDATVYLGVILLTMTVVISWKLTLICVLPMPLAAYILSKYGEMLHKRFTDAQDVFGKMNDQVLENISGVRVVRAYVQEAASRKSFREISEETYKKNLSVARIDSLFEPTMKLLNGISFLLGIGFGAYYVYHQEITIGDMISFNIYLAMLSWPMYAIGELVNIMQRGNASLDRVNETLAYEPDVQNGPDLVDVPTPATISFQNVTFRYPSSEVDNLKDITFELNRGQTLGIVGRTGSGKTTLIRQLLREYPLGKGEILISGTSMQKIAIEQAVGWLGYVPQGQILFSKTILQNIRFGKPTSSMAEIEHALVMSAFQKDIAYLPERLDTMVGEKGVSLSGGQKQRVSIARALIADPEILLLDDALSAVDAKTETEIITHIRQERAGKTTWITTHRLSAVQHADLIIVMDDGTIVERGTHDQLMKQDGWYKQQYERQQIEATLTDGE</sequence>
<dbReference type="PANTHER" id="PTHR43394">
    <property type="entry name" value="ATP-DEPENDENT PERMEASE MDL1, MITOCHONDRIAL"/>
    <property type="match status" value="1"/>
</dbReference>
<dbReference type="STRING" id="1042163.BRLA_c045090"/>
<feature type="domain" description="ABC transporter" evidence="10">
    <location>
        <begin position="337"/>
        <end position="572"/>
    </location>
</feature>
<dbReference type="eggNOG" id="COG1132">
    <property type="taxonomic scope" value="Bacteria"/>
</dbReference>
<dbReference type="PROSITE" id="PS00211">
    <property type="entry name" value="ABC_TRANSPORTER_1"/>
    <property type="match status" value="1"/>
</dbReference>
<evidence type="ECO:0000313" key="13">
    <source>
        <dbReference type="Proteomes" id="UP000005850"/>
    </source>
</evidence>
<dbReference type="Gene3D" id="1.20.1560.10">
    <property type="entry name" value="ABC transporter type 1, transmembrane domain"/>
    <property type="match status" value="1"/>
</dbReference>
<feature type="transmembrane region" description="Helical" evidence="9">
    <location>
        <begin position="57"/>
        <end position="78"/>
    </location>
</feature>
<feature type="transmembrane region" description="Helical" evidence="9">
    <location>
        <begin position="157"/>
        <end position="176"/>
    </location>
</feature>
<dbReference type="SUPFAM" id="SSF90123">
    <property type="entry name" value="ABC transporter transmembrane region"/>
    <property type="match status" value="1"/>
</dbReference>
<dbReference type="InterPro" id="IPR003593">
    <property type="entry name" value="AAA+_ATPase"/>
</dbReference>
<dbReference type="InterPro" id="IPR027417">
    <property type="entry name" value="P-loop_NTPase"/>
</dbReference>
<gene>
    <name evidence="12" type="primary">yheI</name>
    <name evidence="12" type="ORF">BRLA_c045090</name>
</gene>
<dbReference type="PROSITE" id="PS50893">
    <property type="entry name" value="ABC_TRANSPORTER_2"/>
    <property type="match status" value="1"/>
</dbReference>
<keyword evidence="5" id="KW-0547">Nucleotide-binding</keyword>
<feature type="transmembrane region" description="Helical" evidence="9">
    <location>
        <begin position="281"/>
        <end position="301"/>
    </location>
</feature>
<keyword evidence="7 9" id="KW-1133">Transmembrane helix</keyword>
<proteinExistence type="predicted"/>
<comment type="subcellular location">
    <subcellularLocation>
        <location evidence="1">Cell membrane</location>
        <topology evidence="1">Multi-pass membrane protein</topology>
    </subcellularLocation>
</comment>
<dbReference type="KEGG" id="blr:BRLA_c045090"/>
<evidence type="ECO:0000259" key="11">
    <source>
        <dbReference type="PROSITE" id="PS50929"/>
    </source>
</evidence>
<dbReference type="GO" id="GO:0016887">
    <property type="term" value="F:ATP hydrolysis activity"/>
    <property type="evidence" value="ECO:0007669"/>
    <property type="project" value="InterPro"/>
</dbReference>
<evidence type="ECO:0000256" key="6">
    <source>
        <dbReference type="ARBA" id="ARBA00022840"/>
    </source>
</evidence>
<keyword evidence="3" id="KW-1003">Cell membrane</keyword>
<dbReference type="Pfam" id="PF00005">
    <property type="entry name" value="ABC_tran"/>
    <property type="match status" value="1"/>
</dbReference>
<dbReference type="Proteomes" id="UP000005850">
    <property type="component" value="Chromosome"/>
</dbReference>
<evidence type="ECO:0000256" key="1">
    <source>
        <dbReference type="ARBA" id="ARBA00004651"/>
    </source>
</evidence>
<organism evidence="12 13">
    <name type="scientific">Brevibacillus laterosporus LMG 15441</name>
    <dbReference type="NCBI Taxonomy" id="1042163"/>
    <lineage>
        <taxon>Bacteria</taxon>
        <taxon>Bacillati</taxon>
        <taxon>Bacillota</taxon>
        <taxon>Bacilli</taxon>
        <taxon>Bacillales</taxon>
        <taxon>Paenibacillaceae</taxon>
        <taxon>Brevibacillus</taxon>
    </lineage>
</organism>
<dbReference type="GO" id="GO:0015421">
    <property type="term" value="F:ABC-type oligopeptide transporter activity"/>
    <property type="evidence" value="ECO:0007669"/>
    <property type="project" value="TreeGrafter"/>
</dbReference>
<feature type="domain" description="ABC transmembrane type-1" evidence="11">
    <location>
        <begin position="21"/>
        <end position="304"/>
    </location>
</feature>
<evidence type="ECO:0000256" key="5">
    <source>
        <dbReference type="ARBA" id="ARBA00022741"/>
    </source>
</evidence>
<evidence type="ECO:0000256" key="2">
    <source>
        <dbReference type="ARBA" id="ARBA00022448"/>
    </source>
</evidence>
<evidence type="ECO:0000256" key="4">
    <source>
        <dbReference type="ARBA" id="ARBA00022692"/>
    </source>
</evidence>
<dbReference type="GO" id="GO:0005524">
    <property type="term" value="F:ATP binding"/>
    <property type="evidence" value="ECO:0007669"/>
    <property type="project" value="UniProtKB-KW"/>
</dbReference>
<dbReference type="InterPro" id="IPR003439">
    <property type="entry name" value="ABC_transporter-like_ATP-bd"/>
</dbReference>
<dbReference type="InterPro" id="IPR017871">
    <property type="entry name" value="ABC_transporter-like_CS"/>
</dbReference>
<evidence type="ECO:0000256" key="7">
    <source>
        <dbReference type="ARBA" id="ARBA00022989"/>
    </source>
</evidence>
<keyword evidence="8 9" id="KW-0472">Membrane</keyword>
<keyword evidence="13" id="KW-1185">Reference proteome</keyword>
<feature type="transmembrane region" description="Helical" evidence="9">
    <location>
        <begin position="127"/>
        <end position="151"/>
    </location>
</feature>
<name>A0A075RC40_BRELA</name>
<dbReference type="Pfam" id="PF00664">
    <property type="entry name" value="ABC_membrane"/>
    <property type="match status" value="1"/>
</dbReference>
<dbReference type="InterPro" id="IPR036640">
    <property type="entry name" value="ABC1_TM_sf"/>
</dbReference>
<accession>A0A075RC40</accession>
<dbReference type="PANTHER" id="PTHR43394:SF1">
    <property type="entry name" value="ATP-BINDING CASSETTE SUB-FAMILY B MEMBER 10, MITOCHONDRIAL"/>
    <property type="match status" value="1"/>
</dbReference>
<dbReference type="SMART" id="SM00382">
    <property type="entry name" value="AAA"/>
    <property type="match status" value="1"/>
</dbReference>
<feature type="transmembrane region" description="Helical" evidence="9">
    <location>
        <begin position="251"/>
        <end position="269"/>
    </location>
</feature>
<dbReference type="SUPFAM" id="SSF52540">
    <property type="entry name" value="P-loop containing nucleoside triphosphate hydrolases"/>
    <property type="match status" value="1"/>
</dbReference>
<evidence type="ECO:0000256" key="3">
    <source>
        <dbReference type="ARBA" id="ARBA00022475"/>
    </source>
</evidence>
<dbReference type="PROSITE" id="PS50929">
    <property type="entry name" value="ABC_TM1F"/>
    <property type="match status" value="1"/>
</dbReference>
<dbReference type="RefSeq" id="WP_003334162.1">
    <property type="nucleotide sequence ID" value="NZ_CP007806.1"/>
</dbReference>
<keyword evidence="6 12" id="KW-0067">ATP-binding</keyword>
<dbReference type="AlphaFoldDB" id="A0A075RC40"/>
<dbReference type="FunFam" id="1.20.1560.10:FF:000011">
    <property type="entry name" value="Multidrug ABC transporter ATP-binding protein"/>
    <property type="match status" value="1"/>
</dbReference>
<evidence type="ECO:0000256" key="9">
    <source>
        <dbReference type="SAM" id="Phobius"/>
    </source>
</evidence>
<evidence type="ECO:0000256" key="8">
    <source>
        <dbReference type="ARBA" id="ARBA00023136"/>
    </source>
</evidence>
<feature type="transmembrane region" description="Helical" evidence="9">
    <location>
        <begin position="20"/>
        <end position="37"/>
    </location>
</feature>
<evidence type="ECO:0000259" key="10">
    <source>
        <dbReference type="PROSITE" id="PS50893"/>
    </source>
</evidence>
<dbReference type="EC" id="3.6.3.-" evidence="12"/>
<keyword evidence="2" id="KW-0813">Transport</keyword>
<dbReference type="GO" id="GO:0005886">
    <property type="term" value="C:plasma membrane"/>
    <property type="evidence" value="ECO:0007669"/>
    <property type="project" value="UniProtKB-SubCell"/>
</dbReference>